<dbReference type="PROSITE" id="PS50109">
    <property type="entry name" value="HIS_KIN"/>
    <property type="match status" value="1"/>
</dbReference>
<evidence type="ECO:0000256" key="1">
    <source>
        <dbReference type="ARBA" id="ARBA00022553"/>
    </source>
</evidence>
<feature type="region of interest" description="Disordered" evidence="3">
    <location>
        <begin position="1"/>
        <end position="47"/>
    </location>
</feature>
<dbReference type="InterPro" id="IPR004358">
    <property type="entry name" value="Sig_transdc_His_kin-like_C"/>
</dbReference>
<feature type="transmembrane region" description="Helical" evidence="4">
    <location>
        <begin position="99"/>
        <end position="116"/>
    </location>
</feature>
<dbReference type="SUPFAM" id="SSF47384">
    <property type="entry name" value="Homodimeric domain of signal transducing histidine kinase"/>
    <property type="match status" value="1"/>
</dbReference>
<dbReference type="InterPro" id="IPR003594">
    <property type="entry name" value="HATPase_dom"/>
</dbReference>
<keyword evidence="4" id="KW-1133">Transmembrane helix</keyword>
<evidence type="ECO:0000259" key="6">
    <source>
        <dbReference type="PROSITE" id="PS50110"/>
    </source>
</evidence>
<dbReference type="CDD" id="cd00082">
    <property type="entry name" value="HisKA"/>
    <property type="match status" value="1"/>
</dbReference>
<dbReference type="GO" id="GO:0000155">
    <property type="term" value="F:phosphorelay sensor kinase activity"/>
    <property type="evidence" value="ECO:0007669"/>
    <property type="project" value="InterPro"/>
</dbReference>
<evidence type="ECO:0000256" key="2">
    <source>
        <dbReference type="PROSITE-ProRule" id="PRU00169"/>
    </source>
</evidence>
<dbReference type="PANTHER" id="PTHR45339:SF5">
    <property type="entry name" value="HISTIDINE KINASE"/>
    <property type="match status" value="1"/>
</dbReference>
<evidence type="ECO:0000259" key="5">
    <source>
        <dbReference type="PROSITE" id="PS50109"/>
    </source>
</evidence>
<evidence type="ECO:0008006" key="8">
    <source>
        <dbReference type="Google" id="ProtNLM"/>
    </source>
</evidence>
<reference evidence="7" key="1">
    <citation type="submission" date="2021-01" db="EMBL/GenBank/DDBJ databases">
        <authorList>
            <person name="Corre E."/>
            <person name="Pelletier E."/>
            <person name="Niang G."/>
            <person name="Scheremetjew M."/>
            <person name="Finn R."/>
            <person name="Kale V."/>
            <person name="Holt S."/>
            <person name="Cochrane G."/>
            <person name="Meng A."/>
            <person name="Brown T."/>
            <person name="Cohen L."/>
        </authorList>
    </citation>
    <scope>NUCLEOTIDE SEQUENCE</scope>
    <source>
        <strain evidence="7">NIES-2562</strain>
    </source>
</reference>
<dbReference type="SUPFAM" id="SSF55874">
    <property type="entry name" value="ATPase domain of HSP90 chaperone/DNA topoisomerase II/histidine kinase"/>
    <property type="match status" value="1"/>
</dbReference>
<feature type="transmembrane region" description="Helical" evidence="4">
    <location>
        <begin position="128"/>
        <end position="151"/>
    </location>
</feature>
<dbReference type="Gene3D" id="1.10.287.130">
    <property type="match status" value="1"/>
</dbReference>
<evidence type="ECO:0000256" key="3">
    <source>
        <dbReference type="SAM" id="MobiDB-lite"/>
    </source>
</evidence>
<dbReference type="InterPro" id="IPR011006">
    <property type="entry name" value="CheY-like_superfamily"/>
</dbReference>
<dbReference type="SUPFAM" id="SSF52172">
    <property type="entry name" value="CheY-like"/>
    <property type="match status" value="2"/>
</dbReference>
<feature type="transmembrane region" description="Helical" evidence="4">
    <location>
        <begin position="163"/>
        <end position="181"/>
    </location>
</feature>
<proteinExistence type="predicted"/>
<keyword evidence="4" id="KW-0472">Membrane</keyword>
<protein>
    <recommendedName>
        <fullName evidence="8">Histidine kinase</fullName>
    </recommendedName>
</protein>
<gene>
    <name evidence="7" type="ORF">PBIL07802_LOCUS6842</name>
</gene>
<dbReference type="InterPro" id="IPR036890">
    <property type="entry name" value="HATPase_C_sf"/>
</dbReference>
<dbReference type="SMART" id="SM00388">
    <property type="entry name" value="HisKA"/>
    <property type="match status" value="1"/>
</dbReference>
<dbReference type="InterPro" id="IPR005467">
    <property type="entry name" value="His_kinase_dom"/>
</dbReference>
<name>A0A7S3G254_9EUKA</name>
<feature type="transmembrane region" description="Helical" evidence="4">
    <location>
        <begin position="230"/>
        <end position="248"/>
    </location>
</feature>
<dbReference type="CDD" id="cd17546">
    <property type="entry name" value="REC_hyHK_CKI1_RcsC-like"/>
    <property type="match status" value="1"/>
</dbReference>
<feature type="transmembrane region" description="Helical" evidence="4">
    <location>
        <begin position="255"/>
        <end position="273"/>
    </location>
</feature>
<feature type="region of interest" description="Disordered" evidence="3">
    <location>
        <begin position="1243"/>
        <end position="1262"/>
    </location>
</feature>
<evidence type="ECO:0000313" key="7">
    <source>
        <dbReference type="EMBL" id="CAE0244666.1"/>
    </source>
</evidence>
<feature type="domain" description="Histidine kinase" evidence="5">
    <location>
        <begin position="350"/>
        <end position="598"/>
    </location>
</feature>
<dbReference type="InterPro" id="IPR036097">
    <property type="entry name" value="HisK_dim/P_sf"/>
</dbReference>
<feature type="region of interest" description="Disordered" evidence="3">
    <location>
        <begin position="1278"/>
        <end position="1301"/>
    </location>
</feature>
<dbReference type="InterPro" id="IPR003661">
    <property type="entry name" value="HisK_dim/P_dom"/>
</dbReference>
<dbReference type="SMART" id="SM00387">
    <property type="entry name" value="HATPase_c"/>
    <property type="match status" value="1"/>
</dbReference>
<sequence>MDGRDSPFFEKEGSGSFVRRRNKVQPKDSDRISSAYGGEADVRDLSSDSMSEKVVKPRQHFARKHEIEKKSVELNKCSLWFRNKSTENEYLQFRRESNLAQFRALSGSIGIVYLAWLPYDLALTVEEFMAVVVTLRLTYFSLAAIAFGLTFTKVFRSKRGHDLIVNVFAVITHLFFLPLTLRKAFESTAAGEGNASCFTLPAKMVEDLHQNVTTEGELITLLTTEEGHQAFWFFSIWVAVFMITFFYLRIRTLPALACCLSSLTIAVMTGAAMCDHVAHVPFTLFLVSIWRDVVMMLLILSVSFFAAHYMDSLARKAFAAWKINEAANKALASADEIVRENEAKKRFLANLSHELRTPVHGILAMSEMLLTDSLGDEQRENAMVIKRCTESLSFVITDILTMAAMDAGTFKPNLVHGNLRSTLENTAFGLSSLAHKKGLSCFVHIPRNCPVECFGGVSHLQQILSNLFTNSTKFSQKGAIWVEAQVEGAPLDVGMNIMMKESKEQREKILKSCPHAVKVVVSVRDEGIGIKQDAMSRLFQRFDQLHGIVDEGPKAKVAGTGLGLAISKNLCKMLGGDIKCESVYSKGSMFTASMHLLVSDPVVRTHDAHFELLRSLPPIGMPGGSRAAETLPLSRQLQLAHEGGVSKHVVVVSNTNEIPLVIRNYSRSLPEKLATLTCRHQHGASVESLVSSLLSHMEEAAARGMEVKFFVDVDVWRHCGGEGRDAVDDGFSRVTATPPLLDGGEGSLPGSTAEVTRGGGGASAYSTATHGKGNSMASPKRGQRRDSAFSHHEGLRQKGDEQDGSESAMGLRQGGGRSRVSSKGEIGTGQNSDTAFISQCLDSFLCTMSDEVKKRGLDVFSGAVRRLFLLFRLGSPEYIAYKKWTKQLASDSTLSLISTRVTILKKPVAFSAVLRSLQVWKGAKASVEGAKGGSAASRVKFSLPEVPSATADGMDELEQPNGALVRVEHSGVDGRDEVREAPYVMSLPSLLVSSSVAVESARGGQPAIPVISSVDARNMLTASSGDVKEEGESEISVVRDENELRRGWDSTAPSVVPASIVEELKARKPLSEVNIVLVEDDTATLMALSGYLKNFGASVTCFDDPSTALLHAMEVVKPKAEARDILAFVVDRKMPVMRGDDFVRQLRSIEVEVDSIKSVVVGVSGAFDEGDIDDFKNAGLDCLLQKPCEVLVIVETLARLLAKRAAENSAPSPSFRRDLQMIDALLSDSAGVSTLLAGGKLSEVEKEKERSPKRSVAEREGDTVLDSPLVRDIEMSERGGAQRRTRLMEEEEDSEVVGGRTITPDVNDIGLSDMLVLVVDDEKPCRMVGKKMVERLGIAKKVIAASNGKEALALLEEEEEAVDLVLMDCNMPVMDGYEATVEIKRREWKHRHAIILATTAGGDPEKCVQSGMDGIMRKPFTPIQIMDQLKHCSGGSER</sequence>
<dbReference type="Pfam" id="PF00072">
    <property type="entry name" value="Response_reg"/>
    <property type="match status" value="1"/>
</dbReference>
<dbReference type="SMART" id="SM00448">
    <property type="entry name" value="REC"/>
    <property type="match status" value="2"/>
</dbReference>
<feature type="modified residue" description="4-aspartylphosphate" evidence="2">
    <location>
        <position position="1131"/>
    </location>
</feature>
<dbReference type="PANTHER" id="PTHR45339">
    <property type="entry name" value="HYBRID SIGNAL TRANSDUCTION HISTIDINE KINASE J"/>
    <property type="match status" value="1"/>
</dbReference>
<dbReference type="Pfam" id="PF00512">
    <property type="entry name" value="HisKA"/>
    <property type="match status" value="1"/>
</dbReference>
<dbReference type="Pfam" id="PF02518">
    <property type="entry name" value="HATPase_c"/>
    <property type="match status" value="1"/>
</dbReference>
<feature type="compositionally biased region" description="Basic and acidic residues" evidence="3">
    <location>
        <begin position="1"/>
        <end position="13"/>
    </location>
</feature>
<dbReference type="Gene3D" id="3.30.565.10">
    <property type="entry name" value="Histidine kinase-like ATPase, C-terminal domain"/>
    <property type="match status" value="1"/>
</dbReference>
<dbReference type="InterPro" id="IPR001789">
    <property type="entry name" value="Sig_transdc_resp-reg_receiver"/>
</dbReference>
<feature type="domain" description="Response regulatory" evidence="6">
    <location>
        <begin position="1074"/>
        <end position="1201"/>
    </location>
</feature>
<keyword evidence="4" id="KW-0812">Transmembrane</keyword>
<dbReference type="Gene3D" id="3.40.50.2300">
    <property type="match status" value="2"/>
</dbReference>
<dbReference type="EMBL" id="HBIB01010661">
    <property type="protein sequence ID" value="CAE0244666.1"/>
    <property type="molecule type" value="Transcribed_RNA"/>
</dbReference>
<evidence type="ECO:0000256" key="4">
    <source>
        <dbReference type="SAM" id="Phobius"/>
    </source>
</evidence>
<accession>A0A7S3G254</accession>
<feature type="modified residue" description="4-aspartylphosphate" evidence="2">
    <location>
        <position position="1368"/>
    </location>
</feature>
<dbReference type="PROSITE" id="PS50110">
    <property type="entry name" value="RESPONSE_REGULATORY"/>
    <property type="match status" value="2"/>
</dbReference>
<feature type="domain" description="Response regulatory" evidence="6">
    <location>
        <begin position="1315"/>
        <end position="1433"/>
    </location>
</feature>
<feature type="region of interest" description="Disordered" evidence="3">
    <location>
        <begin position="736"/>
        <end position="828"/>
    </location>
</feature>
<feature type="compositionally biased region" description="Basic and acidic residues" evidence="3">
    <location>
        <begin position="784"/>
        <end position="801"/>
    </location>
</feature>
<dbReference type="PRINTS" id="PR00344">
    <property type="entry name" value="BCTRLSENSOR"/>
</dbReference>
<organism evidence="7">
    <name type="scientific">Palpitomonas bilix</name>
    <dbReference type="NCBI Taxonomy" id="652834"/>
    <lineage>
        <taxon>Eukaryota</taxon>
        <taxon>Eukaryota incertae sedis</taxon>
    </lineage>
</organism>
<feature type="transmembrane region" description="Helical" evidence="4">
    <location>
        <begin position="293"/>
        <end position="310"/>
    </location>
</feature>
<dbReference type="CDD" id="cd00156">
    <property type="entry name" value="REC"/>
    <property type="match status" value="1"/>
</dbReference>
<keyword evidence="1 2" id="KW-0597">Phosphoprotein</keyword>